<dbReference type="GO" id="GO:0000981">
    <property type="term" value="F:DNA-binding transcription factor activity, RNA polymerase II-specific"/>
    <property type="evidence" value="ECO:0007669"/>
    <property type="project" value="InterPro"/>
</dbReference>
<dbReference type="Gene3D" id="4.10.240.10">
    <property type="entry name" value="Zn(2)-C6 fungal-type DNA-binding domain"/>
    <property type="match status" value="1"/>
</dbReference>
<dbReference type="Proteomes" id="UP000091967">
    <property type="component" value="Unassembled WGS sequence"/>
</dbReference>
<sequence length="733" mass="81588">MALSRPLPKCIVACRFCRDKKVKCSGTHPCANCVTHQQPCKYPEKTVRNRRQRVPQRSLEARLASVELLLTQNAQKPWSSSQVNGFSPQQPSKTTPQEQQPPPIQTPPFSHTTETVPDAMPESTVCVAETRNTASPAAGVASGLAATNSPGLTDDGSSESSDRQLVAHERTTGEPPLPPQDTPLEMIHVTSQSFSVADDDPISLDWPLVERVMESPLTADEDQENKEAEEDDHRGIMYEVVSPGLLSICSSACSDWICNRLGNQDFHASACNFSATMTRRLRLGRRLGRERAADPDYETAMKWTQAFFEESIEHAWGLVPRRAFEMRLEQHYKSPRPQIYDQNVSWYALRNIVFAIGARLALSPTRLVPSLMDAQKQSWPFFENAFSVQVDLMYMPSGIINIEIFLLMMFYCEGITSPKLSYMLLGCATRLAQSKGLHLMPAASAIDDLRQGCKRWTTNNGPPSTATDLALFVNTIKLAQIVSVIVKKLVGPSARRRSYSKLTDLTASLESDLRHWQAGARIEDEEIPSSGSQSSHFRVRSTMRLELKLCYYCAVCALHGTSRRPWEVPPEQEAEYLAQVQEAWPKIAEASRSLITLCQPCQVNAATPARLAIYYPLVAVTNLFINVLENPTAQSATADVNLIDMMTGTFARLEYATSGHLNITFPRELADFARGLVSRVRDSPPDTSLSSCLPTDLEMSLAQYNFNIPLDQVCSSKDPSYSFHDWLLEGTIC</sequence>
<comment type="caution">
    <text evidence="4">The sequence shown here is derived from an EMBL/GenBank/DDBJ whole genome shotgun (WGS) entry which is preliminary data.</text>
</comment>
<name>A0A1B8AAV6_FUSPO</name>
<protein>
    <recommendedName>
        <fullName evidence="3">Zn(2)-C6 fungal-type domain-containing protein</fullName>
    </recommendedName>
</protein>
<dbReference type="AlphaFoldDB" id="A0A1B8AAV6"/>
<proteinExistence type="predicted"/>
<keyword evidence="5" id="KW-1185">Reference proteome</keyword>
<dbReference type="PANTHER" id="PTHR46910:SF25">
    <property type="entry name" value="ABC-TRANSPORTER-REGULATING TRANSCRIPTION FACTOR"/>
    <property type="match status" value="1"/>
</dbReference>
<dbReference type="PROSITE" id="PS50048">
    <property type="entry name" value="ZN2_CY6_FUNGAL_2"/>
    <property type="match status" value="1"/>
</dbReference>
<dbReference type="SUPFAM" id="SSF57701">
    <property type="entry name" value="Zn2/Cys6 DNA-binding domain"/>
    <property type="match status" value="1"/>
</dbReference>
<feature type="region of interest" description="Disordered" evidence="2">
    <location>
        <begin position="138"/>
        <end position="181"/>
    </location>
</feature>
<dbReference type="PANTHER" id="PTHR46910">
    <property type="entry name" value="TRANSCRIPTION FACTOR PDR1"/>
    <property type="match status" value="1"/>
</dbReference>
<dbReference type="GO" id="GO:0003677">
    <property type="term" value="F:DNA binding"/>
    <property type="evidence" value="ECO:0007669"/>
    <property type="project" value="UniProtKB-KW"/>
</dbReference>
<evidence type="ECO:0000256" key="2">
    <source>
        <dbReference type="SAM" id="MobiDB-lite"/>
    </source>
</evidence>
<evidence type="ECO:0000313" key="5">
    <source>
        <dbReference type="Proteomes" id="UP000091967"/>
    </source>
</evidence>
<dbReference type="CDD" id="cd00067">
    <property type="entry name" value="GAL4"/>
    <property type="match status" value="1"/>
</dbReference>
<gene>
    <name evidence="4" type="ORF">FPOA_11952</name>
</gene>
<evidence type="ECO:0000313" key="4">
    <source>
        <dbReference type="EMBL" id="OBS17594.1"/>
    </source>
</evidence>
<dbReference type="OMA" id="CANCVTH"/>
<dbReference type="InterPro" id="IPR001138">
    <property type="entry name" value="Zn2Cys6_DnaBD"/>
</dbReference>
<evidence type="ECO:0000256" key="1">
    <source>
        <dbReference type="ARBA" id="ARBA00023242"/>
    </source>
</evidence>
<feature type="domain" description="Zn(2)-C6 fungal-type" evidence="3">
    <location>
        <begin position="13"/>
        <end position="42"/>
    </location>
</feature>
<dbReference type="STRING" id="36050.A0A1B8AAV6"/>
<dbReference type="SMART" id="SM00066">
    <property type="entry name" value="GAL4"/>
    <property type="match status" value="1"/>
</dbReference>
<evidence type="ECO:0000259" key="3">
    <source>
        <dbReference type="PROSITE" id="PS50048"/>
    </source>
</evidence>
<feature type="compositionally biased region" description="Basic and acidic residues" evidence="2">
    <location>
        <begin position="160"/>
        <end position="172"/>
    </location>
</feature>
<feature type="compositionally biased region" description="Low complexity" evidence="2">
    <location>
        <begin position="88"/>
        <end position="98"/>
    </location>
</feature>
<dbReference type="CDD" id="cd12148">
    <property type="entry name" value="fungal_TF_MHR"/>
    <property type="match status" value="1"/>
</dbReference>
<keyword evidence="1" id="KW-0539">Nucleus</keyword>
<dbReference type="PROSITE" id="PS00463">
    <property type="entry name" value="ZN2_CY6_FUNGAL_1"/>
    <property type="match status" value="1"/>
</dbReference>
<feature type="region of interest" description="Disordered" evidence="2">
    <location>
        <begin position="77"/>
        <end position="117"/>
    </location>
</feature>
<accession>A0A1B8AAV6</accession>
<feature type="compositionally biased region" description="Polar residues" evidence="2">
    <location>
        <begin position="77"/>
        <end position="87"/>
    </location>
</feature>
<reference evidence="4 5" key="1">
    <citation type="submission" date="2016-06" db="EMBL/GenBank/DDBJ databases">
        <title>Living apart together: crosstalk between the core and supernumerary genomes in a fungal plant pathogen.</title>
        <authorList>
            <person name="Vanheule A."/>
            <person name="Audenaert K."/>
            <person name="Warris S."/>
            <person name="Van De Geest H."/>
            <person name="Schijlen E."/>
            <person name="Hofte M."/>
            <person name="De Saeger S."/>
            <person name="Haesaert G."/>
            <person name="Waalwijk C."/>
            <person name="Van Der Lee T."/>
        </authorList>
    </citation>
    <scope>NUCLEOTIDE SEQUENCE [LARGE SCALE GENOMIC DNA]</scope>
    <source>
        <strain evidence="4 5">2516</strain>
    </source>
</reference>
<dbReference type="GO" id="GO:0005634">
    <property type="term" value="C:nucleus"/>
    <property type="evidence" value="ECO:0007669"/>
    <property type="project" value="UniProtKB-SubCell"/>
</dbReference>
<dbReference type="InterPro" id="IPR050987">
    <property type="entry name" value="AtrR-like"/>
</dbReference>
<dbReference type="GO" id="GO:0008270">
    <property type="term" value="F:zinc ion binding"/>
    <property type="evidence" value="ECO:0007669"/>
    <property type="project" value="InterPro"/>
</dbReference>
<dbReference type="InterPro" id="IPR036864">
    <property type="entry name" value="Zn2-C6_fun-type_DNA-bd_sf"/>
</dbReference>
<dbReference type="EMBL" id="LYXU01000010">
    <property type="protein sequence ID" value="OBS17594.1"/>
    <property type="molecule type" value="Genomic_DNA"/>
</dbReference>
<organism evidence="4 5">
    <name type="scientific">Fusarium poae</name>
    <dbReference type="NCBI Taxonomy" id="36050"/>
    <lineage>
        <taxon>Eukaryota</taxon>
        <taxon>Fungi</taxon>
        <taxon>Dikarya</taxon>
        <taxon>Ascomycota</taxon>
        <taxon>Pezizomycotina</taxon>
        <taxon>Sordariomycetes</taxon>
        <taxon>Hypocreomycetidae</taxon>
        <taxon>Hypocreales</taxon>
        <taxon>Nectriaceae</taxon>
        <taxon>Fusarium</taxon>
    </lineage>
</organism>
<dbReference type="Pfam" id="PF00172">
    <property type="entry name" value="Zn_clus"/>
    <property type="match status" value="1"/>
</dbReference>